<evidence type="ECO:0000313" key="1">
    <source>
        <dbReference type="EMBL" id="ASN05638.1"/>
    </source>
</evidence>
<dbReference type="EMBL" id="CP022437">
    <property type="protein sequence ID" value="ASN05638.1"/>
    <property type="molecule type" value="Genomic_DNA"/>
</dbReference>
<keyword evidence="2" id="KW-1185">Reference proteome</keyword>
<reference evidence="1 2" key="1">
    <citation type="journal article" date="2003" name="Int. J. Syst. Evol. Microbiol.">
        <title>Virgibacillus carmonensis sp. nov., Virgibacillus necropolis sp. nov. and Virgibacillus picturae sp. nov., three novel species isolated from deteriorated mural paintings, transfer of the species of the genus salibacillus to Virgibacillus, as Virgibacillus marismortui comb. nov. and Virgibacillus salexigens comb. nov., and emended description of the genus Virgibacillus.</title>
        <authorList>
            <person name="Heyrman J."/>
            <person name="Logan N.A."/>
            <person name="Busse H.J."/>
            <person name="Balcaen A."/>
            <person name="Lebbe L."/>
            <person name="Rodriguez-Diaz M."/>
            <person name="Swings J."/>
            <person name="De Vos P."/>
        </authorList>
    </citation>
    <scope>NUCLEOTIDE SEQUENCE [LARGE SCALE GENOMIC DNA]</scope>
    <source>
        <strain evidence="1 2">LMG 19488</strain>
    </source>
</reference>
<dbReference type="RefSeq" id="WP_089532487.1">
    <property type="nucleotide sequence ID" value="NZ_CP022437.1"/>
</dbReference>
<dbReference type="AlphaFoldDB" id="A0A221MD71"/>
<accession>A0A221MD71</accession>
<dbReference type="KEGG" id="vne:CFK40_11760"/>
<evidence type="ECO:0000313" key="2">
    <source>
        <dbReference type="Proteomes" id="UP000204391"/>
    </source>
</evidence>
<sequence length="81" mass="9558">MKKFTSIETSLISKWFDGEIDIILDNAKSDDYIELISILSEKIEKKVMDDPQYISEGYVSEIVHKSLDNVDYRELIDYYKE</sequence>
<dbReference type="OrthoDB" id="2973543at2"/>
<name>A0A221MD71_9BACI</name>
<proteinExistence type="predicted"/>
<protein>
    <submittedName>
        <fullName evidence="1">Uncharacterized protein</fullName>
    </submittedName>
</protein>
<dbReference type="Proteomes" id="UP000204391">
    <property type="component" value="Chromosome"/>
</dbReference>
<organism evidence="1 2">
    <name type="scientific">Virgibacillus necropolis</name>
    <dbReference type="NCBI Taxonomy" id="163877"/>
    <lineage>
        <taxon>Bacteria</taxon>
        <taxon>Bacillati</taxon>
        <taxon>Bacillota</taxon>
        <taxon>Bacilli</taxon>
        <taxon>Bacillales</taxon>
        <taxon>Bacillaceae</taxon>
        <taxon>Virgibacillus</taxon>
    </lineage>
</organism>
<gene>
    <name evidence="1" type="ORF">CFK40_11760</name>
</gene>